<name>A0A1H1T4C7_9MICO</name>
<gene>
    <name evidence="1" type="ORF">SAMN04489809_2107</name>
</gene>
<dbReference type="Proteomes" id="UP000182126">
    <property type="component" value="Chromosome I"/>
</dbReference>
<dbReference type="RefSeq" id="WP_060922319.1">
    <property type="nucleotide sequence ID" value="NZ_LT629770.1"/>
</dbReference>
<proteinExistence type="predicted"/>
<accession>A0A1H1T4C7</accession>
<dbReference type="AlphaFoldDB" id="A0A1H1T4C7"/>
<reference evidence="1 2" key="1">
    <citation type="submission" date="2016-10" db="EMBL/GenBank/DDBJ databases">
        <authorList>
            <person name="de Groot N.N."/>
        </authorList>
    </citation>
    <scope>NUCLEOTIDE SEQUENCE [LARGE SCALE GENOMIC DNA]</scope>
    <source>
        <strain evidence="1 2">DSM 15019</strain>
    </source>
</reference>
<organism evidence="1 2">
    <name type="scientific">Microbacterium paraoxydans</name>
    <dbReference type="NCBI Taxonomy" id="199592"/>
    <lineage>
        <taxon>Bacteria</taxon>
        <taxon>Bacillati</taxon>
        <taxon>Actinomycetota</taxon>
        <taxon>Actinomycetes</taxon>
        <taxon>Micrococcales</taxon>
        <taxon>Microbacteriaceae</taxon>
        <taxon>Microbacterium</taxon>
    </lineage>
</organism>
<sequence>MSYDIEVYGKLRLAPSEVQTGTSSVTASEIAGEGLVQAFTHDSGEYCFIVDGPHDVGGEDMDSVPTGLPDNVRFRYAVVVEGSAQPHIGHALRFADELAGVVGGVVHDPQVVVEETSDPRYVSRRTGPSREKFLHVEWFRRFDEESPSFAQMYLESAKEHLPAALPTVFGFSEPLRGKLAAEGAEGVDRIYREDGDRSRLVLRGRKPLISGFVSGWSDQSIAEQQRVRLVFDAAALSKPRFVSAFESFFIELARRSSSFFSYAEVTQSRFSPTMALPQWGEWPGLPQSPPWLSWFSTEYADLVRPHLTAGAHRELSGGMVYRSNMPATSVSASWTEPGAWVPSEFVPVQADPDNPRKSTARASEMPVALLSLDYFVKVR</sequence>
<dbReference type="EMBL" id="LT629770">
    <property type="protein sequence ID" value="SDS55102.1"/>
    <property type="molecule type" value="Genomic_DNA"/>
</dbReference>
<dbReference type="GeneID" id="36299224"/>
<protein>
    <submittedName>
        <fullName evidence="1">Uncharacterized protein</fullName>
    </submittedName>
</protein>
<evidence type="ECO:0000313" key="1">
    <source>
        <dbReference type="EMBL" id="SDS55102.1"/>
    </source>
</evidence>
<evidence type="ECO:0000313" key="2">
    <source>
        <dbReference type="Proteomes" id="UP000182126"/>
    </source>
</evidence>